<name>A0A5C3NHS0_9AGAM</name>
<keyword evidence="2" id="KW-1185">Reference proteome</keyword>
<sequence>FAKKDPREIVAIIDKRITATLKRVHAIADQKSRLDDLEWDNLDKFNQLVDLVDRLNWIDIHSEEAGTWLKANLNSTSWGLFAIGKISFVELRSNFPKILDQLLQVYQGHYFDWIQL</sequence>
<dbReference type="AlphaFoldDB" id="A0A5C3NHS0"/>
<evidence type="ECO:0000313" key="1">
    <source>
        <dbReference type="EMBL" id="TFK57264.1"/>
    </source>
</evidence>
<evidence type="ECO:0000313" key="2">
    <source>
        <dbReference type="Proteomes" id="UP000305948"/>
    </source>
</evidence>
<proteinExistence type="predicted"/>
<protein>
    <submittedName>
        <fullName evidence="1">Uncharacterized protein</fullName>
    </submittedName>
</protein>
<dbReference type="EMBL" id="ML213503">
    <property type="protein sequence ID" value="TFK57264.1"/>
    <property type="molecule type" value="Genomic_DNA"/>
</dbReference>
<gene>
    <name evidence="1" type="ORF">OE88DRAFT_1620667</name>
</gene>
<organism evidence="1 2">
    <name type="scientific">Heliocybe sulcata</name>
    <dbReference type="NCBI Taxonomy" id="5364"/>
    <lineage>
        <taxon>Eukaryota</taxon>
        <taxon>Fungi</taxon>
        <taxon>Dikarya</taxon>
        <taxon>Basidiomycota</taxon>
        <taxon>Agaricomycotina</taxon>
        <taxon>Agaricomycetes</taxon>
        <taxon>Gloeophyllales</taxon>
        <taxon>Gloeophyllaceae</taxon>
        <taxon>Heliocybe</taxon>
    </lineage>
</organism>
<dbReference type="OrthoDB" id="2813609at2759"/>
<feature type="non-terminal residue" evidence="1">
    <location>
        <position position="1"/>
    </location>
</feature>
<accession>A0A5C3NHS0</accession>
<dbReference type="Proteomes" id="UP000305948">
    <property type="component" value="Unassembled WGS sequence"/>
</dbReference>
<reference evidence="1 2" key="1">
    <citation type="journal article" date="2019" name="Nat. Ecol. Evol.">
        <title>Megaphylogeny resolves global patterns of mushroom evolution.</title>
        <authorList>
            <person name="Varga T."/>
            <person name="Krizsan K."/>
            <person name="Foldi C."/>
            <person name="Dima B."/>
            <person name="Sanchez-Garcia M."/>
            <person name="Sanchez-Ramirez S."/>
            <person name="Szollosi G.J."/>
            <person name="Szarkandi J.G."/>
            <person name="Papp V."/>
            <person name="Albert L."/>
            <person name="Andreopoulos W."/>
            <person name="Angelini C."/>
            <person name="Antonin V."/>
            <person name="Barry K.W."/>
            <person name="Bougher N.L."/>
            <person name="Buchanan P."/>
            <person name="Buyck B."/>
            <person name="Bense V."/>
            <person name="Catcheside P."/>
            <person name="Chovatia M."/>
            <person name="Cooper J."/>
            <person name="Damon W."/>
            <person name="Desjardin D."/>
            <person name="Finy P."/>
            <person name="Geml J."/>
            <person name="Haridas S."/>
            <person name="Hughes K."/>
            <person name="Justo A."/>
            <person name="Karasinski D."/>
            <person name="Kautmanova I."/>
            <person name="Kiss B."/>
            <person name="Kocsube S."/>
            <person name="Kotiranta H."/>
            <person name="LaButti K.M."/>
            <person name="Lechner B.E."/>
            <person name="Liimatainen K."/>
            <person name="Lipzen A."/>
            <person name="Lukacs Z."/>
            <person name="Mihaltcheva S."/>
            <person name="Morgado L.N."/>
            <person name="Niskanen T."/>
            <person name="Noordeloos M.E."/>
            <person name="Ohm R.A."/>
            <person name="Ortiz-Santana B."/>
            <person name="Ovrebo C."/>
            <person name="Racz N."/>
            <person name="Riley R."/>
            <person name="Savchenko A."/>
            <person name="Shiryaev A."/>
            <person name="Soop K."/>
            <person name="Spirin V."/>
            <person name="Szebenyi C."/>
            <person name="Tomsovsky M."/>
            <person name="Tulloss R.E."/>
            <person name="Uehling J."/>
            <person name="Grigoriev I.V."/>
            <person name="Vagvolgyi C."/>
            <person name="Papp T."/>
            <person name="Martin F.M."/>
            <person name="Miettinen O."/>
            <person name="Hibbett D.S."/>
            <person name="Nagy L.G."/>
        </authorList>
    </citation>
    <scope>NUCLEOTIDE SEQUENCE [LARGE SCALE GENOMIC DNA]</scope>
    <source>
        <strain evidence="1 2">OMC1185</strain>
    </source>
</reference>